<dbReference type="RefSeq" id="WP_214172110.1">
    <property type="nucleotide sequence ID" value="NZ_JAHCVJ010000005.1"/>
</dbReference>
<dbReference type="PANTHER" id="PTHR30217">
    <property type="entry name" value="PEPTIDASE U32 FAMILY"/>
    <property type="match status" value="1"/>
</dbReference>
<sequence>MQRSAQNKTELLAPAGSLEAFFAAMEKGADAVYAGLKEFSARAKAKNFSLHQMERMLAYAHANGRKVYVTLNTLVKERELPQLVETLSALEGMGADAVIVQDMAVARLARKFFPSLPVHASTQMTVHNTPGVQQLAALGFERVVLARELHLDEIGNIVRNSPIGIECFIHGALCFSFSGQCYFSSFLGGHSGNRGRCAQPCRRQYKYRGKEGYYFSTNDFSSIDLIPQLVEAGVCSFKIEGRMKSAEYVACVVEAYRLTLDATPKQWPDALAAAKEILKRSFGRVPTKGFLASHQPTDIATPSLRGATGRFLGEIASIRGDRLSFTTKDRLHVGDRIRIQPKSDMAGKAFTIKELFVANRPTKLANAGTQVVVPSPFPGSIGDAVFKVSSETAFTMSEAACAKRLESAGKPKLPCDLQTSFNEGVLRIEATCGGISSSAEFPLGVLEPSRTAEMQEVLSAQFSRTGDTPFILRSLAAPEFPALMIPPAKLKEIRRSFYLQLAESTIPALKRERASRNREALASLAGTRGTMRGPTSLTVRIEHLRDIQLLNAEGVASLSLPVSKANLHELHLAAKRLKGKEGRISWRLPFIIFDRDLPWYREALAALAQCGFRRFEAANISHFQLLEEIDAEITTDYRLFSLNSQAILSWEELGANRCTLYIEDDLENLGDLLAADLDIERRIMIYGSLPAITSKIAIKGVKSDMPVQSDRGDSYRVTQKDGLTVITPTTPFSFTAFREKLESLGCSSFIADLGQLAPNERLRVLDAWSSGRELPGSSPFNFTMGLV</sequence>
<keyword evidence="3" id="KW-1185">Reference proteome</keyword>
<proteinExistence type="predicted"/>
<comment type="caution">
    <text evidence="2">The sequence shown here is derived from an EMBL/GenBank/DDBJ whole genome shotgun (WGS) entry which is preliminary data.</text>
</comment>
<dbReference type="EMBL" id="JAHCVJ010000005">
    <property type="protein sequence ID" value="MBT0665343.1"/>
    <property type="molecule type" value="Genomic_DNA"/>
</dbReference>
<name>A0AAW4L328_9BACT</name>
<dbReference type="Pfam" id="PF12392">
    <property type="entry name" value="DUF3656"/>
    <property type="match status" value="1"/>
</dbReference>
<evidence type="ECO:0000313" key="2">
    <source>
        <dbReference type="EMBL" id="MBT0665343.1"/>
    </source>
</evidence>
<gene>
    <name evidence="2" type="ORF">KI809_13635</name>
</gene>
<feature type="domain" description="Peptidase U32 collagenase" evidence="1">
    <location>
        <begin position="396"/>
        <end position="504"/>
    </location>
</feature>
<dbReference type="AlphaFoldDB" id="A0AAW4L328"/>
<organism evidence="2 3">
    <name type="scientific">Geoanaerobacter pelophilus</name>
    <dbReference type="NCBI Taxonomy" id="60036"/>
    <lineage>
        <taxon>Bacteria</taxon>
        <taxon>Pseudomonadati</taxon>
        <taxon>Thermodesulfobacteriota</taxon>
        <taxon>Desulfuromonadia</taxon>
        <taxon>Geobacterales</taxon>
        <taxon>Geobacteraceae</taxon>
        <taxon>Geoanaerobacter</taxon>
    </lineage>
</organism>
<dbReference type="InterPro" id="IPR020988">
    <property type="entry name" value="Pept_U32_collagenase"/>
</dbReference>
<protein>
    <submittedName>
        <fullName evidence="2">U32 family peptidase</fullName>
    </submittedName>
</protein>
<dbReference type="PANTHER" id="PTHR30217:SF10">
    <property type="entry name" value="23S RRNA 5-HYDROXYCYTIDINE C2501 SYNTHASE"/>
    <property type="match status" value="1"/>
</dbReference>
<dbReference type="InterPro" id="IPR051454">
    <property type="entry name" value="RNA/ubiquinone_mod_enzymes"/>
</dbReference>
<dbReference type="Proteomes" id="UP000811899">
    <property type="component" value="Unassembled WGS sequence"/>
</dbReference>
<dbReference type="Pfam" id="PF01136">
    <property type="entry name" value="Peptidase_U32"/>
    <property type="match status" value="1"/>
</dbReference>
<dbReference type="InterPro" id="IPR001539">
    <property type="entry name" value="Peptidase_U32"/>
</dbReference>
<reference evidence="2 3" key="1">
    <citation type="submission" date="2021-05" db="EMBL/GenBank/DDBJ databases">
        <title>The draft genome of Geobacter pelophilus DSM 12255.</title>
        <authorList>
            <person name="Xu Z."/>
            <person name="Masuda Y."/>
            <person name="Itoh H."/>
            <person name="Senoo K."/>
        </authorList>
    </citation>
    <scope>NUCLEOTIDE SEQUENCE [LARGE SCALE GENOMIC DNA]</scope>
    <source>
        <strain evidence="2 3">DSM 12255</strain>
    </source>
</reference>
<evidence type="ECO:0000313" key="3">
    <source>
        <dbReference type="Proteomes" id="UP000811899"/>
    </source>
</evidence>
<evidence type="ECO:0000259" key="1">
    <source>
        <dbReference type="Pfam" id="PF12392"/>
    </source>
</evidence>
<accession>A0AAW4L328</accession>